<evidence type="ECO:0000313" key="1">
    <source>
        <dbReference type="EMBL" id="NLR63036.1"/>
    </source>
</evidence>
<dbReference type="Gene3D" id="2.130.10.10">
    <property type="entry name" value="YVTN repeat-like/Quinoprotein amine dehydrogenase"/>
    <property type="match status" value="1"/>
</dbReference>
<evidence type="ECO:0008006" key="3">
    <source>
        <dbReference type="Google" id="ProtNLM"/>
    </source>
</evidence>
<dbReference type="Proteomes" id="UP000570474">
    <property type="component" value="Unassembled WGS sequence"/>
</dbReference>
<gene>
    <name evidence="1" type="ORF">HGH92_01840</name>
</gene>
<keyword evidence="2" id="KW-1185">Reference proteome</keyword>
<organism evidence="1 2">
    <name type="scientific">Chitinophaga varians</name>
    <dbReference type="NCBI Taxonomy" id="2202339"/>
    <lineage>
        <taxon>Bacteria</taxon>
        <taxon>Pseudomonadati</taxon>
        <taxon>Bacteroidota</taxon>
        <taxon>Chitinophagia</taxon>
        <taxon>Chitinophagales</taxon>
        <taxon>Chitinophagaceae</taxon>
        <taxon>Chitinophaga</taxon>
    </lineage>
</organism>
<accession>A0A847RIM9</accession>
<dbReference type="AlphaFoldDB" id="A0A847RIM9"/>
<proteinExistence type="predicted"/>
<comment type="caution">
    <text evidence="1">The sequence shown here is derived from an EMBL/GenBank/DDBJ whole genome shotgun (WGS) entry which is preliminary data.</text>
</comment>
<evidence type="ECO:0000313" key="2">
    <source>
        <dbReference type="Proteomes" id="UP000570474"/>
    </source>
</evidence>
<name>A0A847RIM9_9BACT</name>
<dbReference type="EMBL" id="JABAIA010000001">
    <property type="protein sequence ID" value="NLR63036.1"/>
    <property type="molecule type" value="Genomic_DNA"/>
</dbReference>
<dbReference type="SUPFAM" id="SSF110296">
    <property type="entry name" value="Oligoxyloglucan reducing end-specific cellobiohydrolase"/>
    <property type="match status" value="1"/>
</dbReference>
<dbReference type="RefSeq" id="WP_168869057.1">
    <property type="nucleotide sequence ID" value="NZ_JABAIA010000001.1"/>
</dbReference>
<sequence length="616" mass="69997">MAITTKTGEIAYADSVSGLWRSISPMDGNSRPFGWLLERTNLFNNDTAFTSGFIENEGKYDVIYRTEDGGKSWSRVNFGQDGWIDAAVSLSNGEAWMAVAGKGVAHTADFGKTWETAPSADLKQRYTKMFCNSKREGIMGSVWNSLGYSSDNGKSWIRIATPLDQKKYDKTNPDRRPELDGVTIFKNYFLVKQENMVFVSEKNPLDWKYIRNIEDFYADPEHDDLYLRLKDKSIIHVNERLDTAVVGNAAGVPFSGTCVNGNLYLLTDNNIVCIAGNKSMQQFPVLRSGNIVVEPQPFRISPDKYEYGIAGSIVYKRKLEKDEWKPMLTLAVSPDVNTLTFSPQKNEIAFEVNNDSIYHVDINNGKMRVDRKGAYLSRFQHHAVSRVIVSTGSQGCFHGYSDNLEYERDGKEFVLMDNNAQGTEHTRRMASSVEVIAKDEVDRLVKAVCNDPQKLPVMTELGFTQKDYEQCKKDIQAFNVNRRVKGRPGSTSFYIEENNVDFNKLISLVDSIQSLDSAAIGKILLNSEHMFSTTTNWMSVTLVNDNDEVLRIAYSYYEQPNAMRLPCVLSFDEETMVAFTPEITRFMDKNCPALMKDKNRMPLLYDMVKYLYSMRM</sequence>
<dbReference type="InterPro" id="IPR015943">
    <property type="entry name" value="WD40/YVTN_repeat-like_dom_sf"/>
</dbReference>
<protein>
    <recommendedName>
        <fullName evidence="3">Photosynthesis system II assembly factor Ycf48/Hcf136-like domain-containing protein</fullName>
    </recommendedName>
</protein>
<reference evidence="1 2" key="1">
    <citation type="submission" date="2020-04" db="EMBL/GenBank/DDBJ databases">
        <authorList>
            <person name="Yin C."/>
        </authorList>
    </citation>
    <scope>NUCLEOTIDE SEQUENCE [LARGE SCALE GENOMIC DNA]</scope>
    <source>
        <strain evidence="1 2">Ae27</strain>
    </source>
</reference>